<feature type="compositionally biased region" description="Polar residues" evidence="8">
    <location>
        <begin position="559"/>
        <end position="573"/>
    </location>
</feature>
<feature type="region of interest" description="Disordered" evidence="8">
    <location>
        <begin position="1"/>
        <end position="20"/>
    </location>
</feature>
<feature type="region of interest" description="Disordered" evidence="8">
    <location>
        <begin position="502"/>
        <end position="573"/>
    </location>
</feature>
<comment type="caution">
    <text evidence="11">The sequence shown here is derived from an EMBL/GenBank/DDBJ whole genome shotgun (WGS) entry which is preliminary data.</text>
</comment>
<feature type="compositionally biased region" description="Polar residues" evidence="8">
    <location>
        <begin position="88"/>
        <end position="115"/>
    </location>
</feature>
<keyword evidence="3" id="KW-0963">Cytoplasm</keyword>
<feature type="compositionally biased region" description="Polar residues" evidence="8">
    <location>
        <begin position="124"/>
        <end position="147"/>
    </location>
</feature>
<comment type="similarity">
    <text evidence="2">Belongs to the translokin family.</text>
</comment>
<feature type="domain" description="Cep57 centrosome localisation" evidence="10">
    <location>
        <begin position="64"/>
        <end position="110"/>
    </location>
</feature>
<dbReference type="SUPFAM" id="SSF57997">
    <property type="entry name" value="Tropomyosin"/>
    <property type="match status" value="1"/>
</dbReference>
<feature type="compositionally biased region" description="Basic residues" evidence="8">
    <location>
        <begin position="343"/>
        <end position="359"/>
    </location>
</feature>
<keyword evidence="4" id="KW-0493">Microtubule</keyword>
<dbReference type="InterPro" id="IPR024957">
    <property type="entry name" value="Cep57_MT-bd_dom"/>
</dbReference>
<evidence type="ECO:0000256" key="4">
    <source>
        <dbReference type="ARBA" id="ARBA00022701"/>
    </source>
</evidence>
<dbReference type="InterPro" id="IPR051756">
    <property type="entry name" value="Centrosomal_MT-associated"/>
</dbReference>
<evidence type="ECO:0000256" key="6">
    <source>
        <dbReference type="ARBA" id="ARBA00023212"/>
    </source>
</evidence>
<protein>
    <recommendedName>
        <fullName evidence="13">Centrosomal protein 57</fullName>
    </recommendedName>
</protein>
<sequence>DPVDPVLTTASPQSTSQASSFLADDVVDTSFHPYPSQRPFINTDYRRPGAKPVMSYPESNRDGVMSALRSLQEKMAKLEMERQEAESNLRTLTSETKSYRNTLNRQDRSSPTSLRNGAYDAGLNSHQQGQRSTALTEDSSPVSQSSRGFGFPVGSSFRPGVSTAPRRNQMGGVHFDVDDDDTDSRQRARGYSEPTSSPRLTSQQQANGLESQLSSAETRCQLLEKQLDYMKKMVQNAEVERSQAEQKAEVLQRQTEPSPLTPDYRAQLDRIGMLERDHLRLTATQTLAEAKIKELEEKLRDERNHRHMLQERALDLESAAISHKILLDTAPIPNKNTTSSTAKSKKMSAVKKKKKKPAPKKPLSAKSEPMKHYRLNLAEIPFVAGKSTAPSHAVGANVQKVLAMMKSHNLALCSSLYNGHSCNGDLGSAHGRCNSPSLSSGSSISLDQDLADLLAQLQDEFGQLSFEHQEYMRQIHEAKDPRIREDLERELDSLVVRMEAKGQQISKVRQHQQKLEDAKRQARKPGKKSDHGSHSAMGRLSSFHRHADDHNGNARPKSSKNTGQNVGNIANPSLNVLKDMRKLQSTLRRDDLCWE</sequence>
<evidence type="ECO:0000256" key="7">
    <source>
        <dbReference type="SAM" id="Coils"/>
    </source>
</evidence>
<keyword evidence="12" id="KW-1185">Reference proteome</keyword>
<accession>A0ABD0KL99</accession>
<dbReference type="Pfam" id="PF14073">
    <property type="entry name" value="Cep57_CLD"/>
    <property type="match status" value="2"/>
</dbReference>
<feature type="domain" description="Cep57 centrosome microtubule-binding" evidence="9">
    <location>
        <begin position="440"/>
        <end position="511"/>
    </location>
</feature>
<evidence type="ECO:0000313" key="11">
    <source>
        <dbReference type="EMBL" id="KAK7487760.1"/>
    </source>
</evidence>
<feature type="region of interest" description="Disordered" evidence="8">
    <location>
        <begin position="331"/>
        <end position="368"/>
    </location>
</feature>
<dbReference type="EMBL" id="JACVVK020000160">
    <property type="protein sequence ID" value="KAK7487760.1"/>
    <property type="molecule type" value="Genomic_DNA"/>
</dbReference>
<evidence type="ECO:0000256" key="2">
    <source>
        <dbReference type="ARBA" id="ARBA00008179"/>
    </source>
</evidence>
<dbReference type="InterPro" id="IPR025913">
    <property type="entry name" value="Cep57_CLD"/>
</dbReference>
<evidence type="ECO:0000313" key="12">
    <source>
        <dbReference type="Proteomes" id="UP001519460"/>
    </source>
</evidence>
<evidence type="ECO:0000256" key="8">
    <source>
        <dbReference type="SAM" id="MobiDB-lite"/>
    </source>
</evidence>
<keyword evidence="5 7" id="KW-0175">Coiled coil</keyword>
<feature type="region of interest" description="Disordered" evidence="8">
    <location>
        <begin position="32"/>
        <end position="61"/>
    </location>
</feature>
<dbReference type="Pfam" id="PF06657">
    <property type="entry name" value="Cep57_MT_bd"/>
    <property type="match status" value="1"/>
</dbReference>
<gene>
    <name evidence="11" type="ORF">BaRGS_00021027</name>
</gene>
<dbReference type="PANTHER" id="PTHR19336">
    <property type="entry name" value="UNCHARACTERIZED DUF1167"/>
    <property type="match status" value="1"/>
</dbReference>
<evidence type="ECO:0000256" key="5">
    <source>
        <dbReference type="ARBA" id="ARBA00023054"/>
    </source>
</evidence>
<comment type="subcellular location">
    <subcellularLocation>
        <location evidence="1">Cytoplasm</location>
        <location evidence="1">Cytoskeleton</location>
        <location evidence="1">Microtubule organizing center</location>
        <location evidence="1">Centrosome</location>
    </subcellularLocation>
</comment>
<proteinExistence type="inferred from homology"/>
<feature type="compositionally biased region" description="Polar residues" evidence="8">
    <location>
        <begin position="193"/>
        <end position="213"/>
    </location>
</feature>
<dbReference type="GO" id="GO:0005813">
    <property type="term" value="C:centrosome"/>
    <property type="evidence" value="ECO:0007669"/>
    <property type="project" value="UniProtKB-SubCell"/>
</dbReference>
<reference evidence="11 12" key="1">
    <citation type="journal article" date="2023" name="Sci. Data">
        <title>Genome assembly of the Korean intertidal mud-creeper Batillaria attramentaria.</title>
        <authorList>
            <person name="Patra A.K."/>
            <person name="Ho P.T."/>
            <person name="Jun S."/>
            <person name="Lee S.J."/>
            <person name="Kim Y."/>
            <person name="Won Y.J."/>
        </authorList>
    </citation>
    <scope>NUCLEOTIDE SEQUENCE [LARGE SCALE GENOMIC DNA]</scope>
    <source>
        <strain evidence="11">Wonlab-2016</strain>
    </source>
</reference>
<organism evidence="11 12">
    <name type="scientific">Batillaria attramentaria</name>
    <dbReference type="NCBI Taxonomy" id="370345"/>
    <lineage>
        <taxon>Eukaryota</taxon>
        <taxon>Metazoa</taxon>
        <taxon>Spiralia</taxon>
        <taxon>Lophotrochozoa</taxon>
        <taxon>Mollusca</taxon>
        <taxon>Gastropoda</taxon>
        <taxon>Caenogastropoda</taxon>
        <taxon>Sorbeoconcha</taxon>
        <taxon>Cerithioidea</taxon>
        <taxon>Batillariidae</taxon>
        <taxon>Batillaria</taxon>
    </lineage>
</organism>
<evidence type="ECO:0008006" key="13">
    <source>
        <dbReference type="Google" id="ProtNLM"/>
    </source>
</evidence>
<evidence type="ECO:0000259" key="9">
    <source>
        <dbReference type="Pfam" id="PF06657"/>
    </source>
</evidence>
<dbReference type="GO" id="GO:0005874">
    <property type="term" value="C:microtubule"/>
    <property type="evidence" value="ECO:0007669"/>
    <property type="project" value="UniProtKB-KW"/>
</dbReference>
<name>A0ABD0KL99_9CAEN</name>
<feature type="compositionally biased region" description="Basic and acidic residues" evidence="8">
    <location>
        <begin position="78"/>
        <end position="87"/>
    </location>
</feature>
<feature type="domain" description="Cep57 centrosome localisation" evidence="10">
    <location>
        <begin position="192"/>
        <end position="319"/>
    </location>
</feature>
<dbReference type="Gene3D" id="1.20.58.90">
    <property type="match status" value="1"/>
</dbReference>
<feature type="region of interest" description="Disordered" evidence="8">
    <location>
        <begin position="78"/>
        <end position="213"/>
    </location>
</feature>
<feature type="coiled-coil region" evidence="7">
    <location>
        <begin position="278"/>
        <end position="312"/>
    </location>
</feature>
<evidence type="ECO:0000259" key="10">
    <source>
        <dbReference type="Pfam" id="PF14073"/>
    </source>
</evidence>
<dbReference type="PANTHER" id="PTHR19336:SF9">
    <property type="entry name" value="SPINDLE POLE BODY PROTEIN PPC89"/>
    <property type="match status" value="1"/>
</dbReference>
<evidence type="ECO:0000256" key="1">
    <source>
        <dbReference type="ARBA" id="ARBA00004300"/>
    </source>
</evidence>
<dbReference type="AlphaFoldDB" id="A0ABD0KL99"/>
<keyword evidence="6" id="KW-0206">Cytoskeleton</keyword>
<feature type="non-terminal residue" evidence="11">
    <location>
        <position position="1"/>
    </location>
</feature>
<evidence type="ECO:0000256" key="3">
    <source>
        <dbReference type="ARBA" id="ARBA00022490"/>
    </source>
</evidence>
<dbReference type="Proteomes" id="UP001519460">
    <property type="component" value="Unassembled WGS sequence"/>
</dbReference>
<feature type="compositionally biased region" description="Low complexity" evidence="8">
    <location>
        <begin position="8"/>
        <end position="20"/>
    </location>
</feature>